<name>A0A2T5Y9L7_9BACT</name>
<sequence length="156" mass="17109">MYFYCTFAATEIMKALHRTILLTLTLLVLVSSTGISVAMHLCGGELRDLSSLGTAADCPMEQQKEKLPACHNLPASDDAGSDCCDDHTLVFQYEDASTHSNAQFLAKALDIKFVVAFQAIILQFFASETDLKPTYALYKSPPLARDIPVLVQSFLL</sequence>
<keyword evidence="2" id="KW-1185">Reference proteome</keyword>
<dbReference type="EMBL" id="QBKI01000013">
    <property type="protein sequence ID" value="PTX13084.1"/>
    <property type="molecule type" value="Genomic_DNA"/>
</dbReference>
<comment type="caution">
    <text evidence="1">The sequence shown here is derived from an EMBL/GenBank/DDBJ whole genome shotgun (WGS) entry which is preliminary data.</text>
</comment>
<reference evidence="1 2" key="1">
    <citation type="submission" date="2018-04" db="EMBL/GenBank/DDBJ databases">
        <title>Genomic Encyclopedia of Archaeal and Bacterial Type Strains, Phase II (KMG-II): from individual species to whole genera.</title>
        <authorList>
            <person name="Goeker M."/>
        </authorList>
    </citation>
    <scope>NUCLEOTIDE SEQUENCE [LARGE SCALE GENOMIC DNA]</scope>
    <source>
        <strain evidence="1 2">DSM 100162</strain>
    </source>
</reference>
<evidence type="ECO:0000313" key="1">
    <source>
        <dbReference type="EMBL" id="PTX13084.1"/>
    </source>
</evidence>
<protein>
    <submittedName>
        <fullName evidence="1">Uncharacterized protein</fullName>
    </submittedName>
</protein>
<gene>
    <name evidence="1" type="ORF">C8N40_1136</name>
</gene>
<dbReference type="AlphaFoldDB" id="A0A2T5Y9L7"/>
<dbReference type="InterPro" id="IPR058512">
    <property type="entry name" value="DUF8199"/>
</dbReference>
<organism evidence="1 2">
    <name type="scientific">Pontibacter mucosus</name>
    <dbReference type="NCBI Taxonomy" id="1649266"/>
    <lineage>
        <taxon>Bacteria</taxon>
        <taxon>Pseudomonadati</taxon>
        <taxon>Bacteroidota</taxon>
        <taxon>Cytophagia</taxon>
        <taxon>Cytophagales</taxon>
        <taxon>Hymenobacteraceae</taxon>
        <taxon>Pontibacter</taxon>
    </lineage>
</organism>
<dbReference type="NCBIfam" id="NF047658">
    <property type="entry name" value="HYC_CC_PP"/>
    <property type="match status" value="1"/>
</dbReference>
<accession>A0A2T5Y9L7</accession>
<dbReference type="Pfam" id="PF26622">
    <property type="entry name" value="DUF8199"/>
    <property type="match status" value="1"/>
</dbReference>
<evidence type="ECO:0000313" key="2">
    <source>
        <dbReference type="Proteomes" id="UP000244225"/>
    </source>
</evidence>
<dbReference type="Proteomes" id="UP000244225">
    <property type="component" value="Unassembled WGS sequence"/>
</dbReference>
<proteinExistence type="predicted"/>
<dbReference type="InterPro" id="IPR058060">
    <property type="entry name" value="HYC_CC_PP"/>
</dbReference>